<evidence type="ECO:0000313" key="6">
    <source>
        <dbReference type="Proteomes" id="UP001212152"/>
    </source>
</evidence>
<dbReference type="CDD" id="cd01428">
    <property type="entry name" value="ADK"/>
    <property type="match status" value="1"/>
</dbReference>
<organism evidence="5 6">
    <name type="scientific">Geranomyces variabilis</name>
    <dbReference type="NCBI Taxonomy" id="109894"/>
    <lineage>
        <taxon>Eukaryota</taxon>
        <taxon>Fungi</taxon>
        <taxon>Fungi incertae sedis</taxon>
        <taxon>Chytridiomycota</taxon>
        <taxon>Chytridiomycota incertae sedis</taxon>
        <taxon>Chytridiomycetes</taxon>
        <taxon>Spizellomycetales</taxon>
        <taxon>Powellomycetaceae</taxon>
        <taxon>Geranomyces</taxon>
    </lineage>
</organism>
<evidence type="ECO:0000313" key="5">
    <source>
        <dbReference type="EMBL" id="KAJ3179624.1"/>
    </source>
</evidence>
<dbReference type="EMBL" id="JADGJQ010000020">
    <property type="protein sequence ID" value="KAJ3179624.1"/>
    <property type="molecule type" value="Genomic_DNA"/>
</dbReference>
<evidence type="ECO:0000256" key="4">
    <source>
        <dbReference type="RuleBase" id="RU003330"/>
    </source>
</evidence>
<dbReference type="Pfam" id="PF00406">
    <property type="entry name" value="ADK"/>
    <property type="match status" value="1"/>
</dbReference>
<name>A0AAD5TL30_9FUNG</name>
<dbReference type="Gene3D" id="3.40.50.300">
    <property type="entry name" value="P-loop containing nucleotide triphosphate hydrolases"/>
    <property type="match status" value="1"/>
</dbReference>
<evidence type="ECO:0000256" key="1">
    <source>
        <dbReference type="ARBA" id="ARBA00022679"/>
    </source>
</evidence>
<dbReference type="AlphaFoldDB" id="A0AAD5TL30"/>
<gene>
    <name evidence="5" type="ORF">HDU87_002830</name>
</gene>
<reference evidence="5" key="1">
    <citation type="submission" date="2020-05" db="EMBL/GenBank/DDBJ databases">
        <title>Phylogenomic resolution of chytrid fungi.</title>
        <authorList>
            <person name="Stajich J.E."/>
            <person name="Amses K."/>
            <person name="Simmons R."/>
            <person name="Seto K."/>
            <person name="Myers J."/>
            <person name="Bonds A."/>
            <person name="Quandt C.A."/>
            <person name="Barry K."/>
            <person name="Liu P."/>
            <person name="Grigoriev I."/>
            <person name="Longcore J.E."/>
            <person name="James T.Y."/>
        </authorList>
    </citation>
    <scope>NUCLEOTIDE SEQUENCE</scope>
    <source>
        <strain evidence="5">JEL0379</strain>
    </source>
</reference>
<dbReference type="InterPro" id="IPR000850">
    <property type="entry name" value="Adenylat/UMP-CMP_kin"/>
</dbReference>
<sequence length="325" mass="35519">MRTGHSPYFQGLRGATSMAAAHTHFATSIPSPSTSQQQQQEQQHPPIVLVLGGPGSGKGTQATQLSEEFALSHLSTGDLLRTHVASGTHIGKQISSLVACGSLVPDECVAAVLMDAIAKVCKRRFRGVLVDGFPRTLAQAVQFERMVGRAPDLVVYFDAPVGVLEQRLRGRGRFDDVPKAIEKRLEQHARESPAVIDFFARKNGRRAAARAGGEVFIKESALGSPEDVYHRARRHFLRDDNVLYVKPLPASSYSQPVAVTAPPVAQHYPRHYRNQPIAKPYHVPALWRSGRSVPKNLALSFINTQGASLLARKLLERVASPKFSS</sequence>
<proteinExistence type="inferred from homology"/>
<dbReference type="Proteomes" id="UP001212152">
    <property type="component" value="Unassembled WGS sequence"/>
</dbReference>
<evidence type="ECO:0008006" key="7">
    <source>
        <dbReference type="Google" id="ProtNLM"/>
    </source>
</evidence>
<comment type="similarity">
    <text evidence="4">Belongs to the adenylate kinase family.</text>
</comment>
<accession>A0AAD5TL30</accession>
<protein>
    <recommendedName>
        <fullName evidence="7">Adenylate kinase</fullName>
    </recommendedName>
</protein>
<evidence type="ECO:0000256" key="3">
    <source>
        <dbReference type="ARBA" id="ARBA00022777"/>
    </source>
</evidence>
<dbReference type="GO" id="GO:0006139">
    <property type="term" value="P:nucleobase-containing compound metabolic process"/>
    <property type="evidence" value="ECO:0007669"/>
    <property type="project" value="InterPro"/>
</dbReference>
<evidence type="ECO:0000256" key="2">
    <source>
        <dbReference type="ARBA" id="ARBA00022741"/>
    </source>
</evidence>
<dbReference type="HAMAP" id="MF_00235">
    <property type="entry name" value="Adenylate_kinase_Adk"/>
    <property type="match status" value="1"/>
</dbReference>
<dbReference type="InterPro" id="IPR033690">
    <property type="entry name" value="Adenylat_kinase_CS"/>
</dbReference>
<dbReference type="SUPFAM" id="SSF52540">
    <property type="entry name" value="P-loop containing nucleoside triphosphate hydrolases"/>
    <property type="match status" value="1"/>
</dbReference>
<dbReference type="PANTHER" id="PTHR23359">
    <property type="entry name" value="NUCLEOTIDE KINASE"/>
    <property type="match status" value="1"/>
</dbReference>
<keyword evidence="1 4" id="KW-0808">Transferase</keyword>
<dbReference type="PROSITE" id="PS00113">
    <property type="entry name" value="ADENYLATE_KINASE"/>
    <property type="match status" value="1"/>
</dbReference>
<comment type="caution">
    <text evidence="5">The sequence shown here is derived from an EMBL/GenBank/DDBJ whole genome shotgun (WGS) entry which is preliminary data.</text>
</comment>
<keyword evidence="6" id="KW-1185">Reference proteome</keyword>
<dbReference type="GO" id="GO:0019205">
    <property type="term" value="F:nucleobase-containing compound kinase activity"/>
    <property type="evidence" value="ECO:0007669"/>
    <property type="project" value="InterPro"/>
</dbReference>
<dbReference type="InterPro" id="IPR027417">
    <property type="entry name" value="P-loop_NTPase"/>
</dbReference>
<dbReference type="GO" id="GO:0005524">
    <property type="term" value="F:ATP binding"/>
    <property type="evidence" value="ECO:0007669"/>
    <property type="project" value="InterPro"/>
</dbReference>
<dbReference type="PRINTS" id="PR00094">
    <property type="entry name" value="ADENYLTKNASE"/>
</dbReference>
<keyword evidence="2" id="KW-0547">Nucleotide-binding</keyword>
<keyword evidence="3 4" id="KW-0418">Kinase</keyword>